<organism evidence="14 15">
    <name type="scientific">Mikania micrantha</name>
    <name type="common">bitter vine</name>
    <dbReference type="NCBI Taxonomy" id="192012"/>
    <lineage>
        <taxon>Eukaryota</taxon>
        <taxon>Viridiplantae</taxon>
        <taxon>Streptophyta</taxon>
        <taxon>Embryophyta</taxon>
        <taxon>Tracheophyta</taxon>
        <taxon>Spermatophyta</taxon>
        <taxon>Magnoliopsida</taxon>
        <taxon>eudicotyledons</taxon>
        <taxon>Gunneridae</taxon>
        <taxon>Pentapetalae</taxon>
        <taxon>asterids</taxon>
        <taxon>campanulids</taxon>
        <taxon>Asterales</taxon>
        <taxon>Asteraceae</taxon>
        <taxon>Asteroideae</taxon>
        <taxon>Heliantheae alliance</taxon>
        <taxon>Eupatorieae</taxon>
        <taxon>Mikania</taxon>
    </lineage>
</organism>
<keyword evidence="8 13" id="KW-0812">Transmembrane</keyword>
<dbReference type="EMBL" id="SZYD01000016">
    <property type="protein sequence ID" value="KAD3336915.1"/>
    <property type="molecule type" value="Genomic_DNA"/>
</dbReference>
<evidence type="ECO:0000256" key="12">
    <source>
        <dbReference type="ARBA" id="ARBA00023242"/>
    </source>
</evidence>
<evidence type="ECO:0000256" key="2">
    <source>
        <dbReference type="ARBA" id="ARBA00004141"/>
    </source>
</evidence>
<accession>A0A5N6M8E3</accession>
<protein>
    <submittedName>
        <fullName evidence="14">Uncharacterized protein</fullName>
    </submittedName>
</protein>
<reference evidence="14 15" key="1">
    <citation type="submission" date="2019-05" db="EMBL/GenBank/DDBJ databases">
        <title>Mikania micrantha, genome provides insights into the molecular mechanism of rapid growth.</title>
        <authorList>
            <person name="Liu B."/>
        </authorList>
    </citation>
    <scope>NUCLEOTIDE SEQUENCE [LARGE SCALE GENOMIC DNA]</scope>
    <source>
        <strain evidence="14">NLD-2019</strain>
        <tissue evidence="14">Leaf</tissue>
    </source>
</reference>
<evidence type="ECO:0000256" key="4">
    <source>
        <dbReference type="ARBA" id="ARBA00004496"/>
    </source>
</evidence>
<evidence type="ECO:0000256" key="3">
    <source>
        <dbReference type="ARBA" id="ARBA00004240"/>
    </source>
</evidence>
<dbReference type="InterPro" id="IPR037468">
    <property type="entry name" value="ARGOS/ARL/OSR1"/>
</dbReference>
<feature type="transmembrane region" description="Helical" evidence="13">
    <location>
        <begin position="134"/>
        <end position="156"/>
    </location>
</feature>
<keyword evidence="11 13" id="KW-0472">Membrane</keyword>
<proteinExistence type="inferred from homology"/>
<evidence type="ECO:0000256" key="11">
    <source>
        <dbReference type="ARBA" id="ARBA00023136"/>
    </source>
</evidence>
<dbReference type="GO" id="GO:0005634">
    <property type="term" value="C:nucleus"/>
    <property type="evidence" value="ECO:0007669"/>
    <property type="project" value="UniProtKB-SubCell"/>
</dbReference>
<dbReference type="GO" id="GO:0009725">
    <property type="term" value="P:response to hormone"/>
    <property type="evidence" value="ECO:0007669"/>
    <property type="project" value="UniProtKB-ARBA"/>
</dbReference>
<comment type="caution">
    <text evidence="14">The sequence shown here is derived from an EMBL/GenBank/DDBJ whole genome shotgun (WGS) entry which is preliminary data.</text>
</comment>
<evidence type="ECO:0000313" key="15">
    <source>
        <dbReference type="Proteomes" id="UP000326396"/>
    </source>
</evidence>
<feature type="transmembrane region" description="Helical" evidence="13">
    <location>
        <begin position="168"/>
        <end position="187"/>
    </location>
</feature>
<name>A0A5N6M8E3_9ASTR</name>
<dbReference type="GO" id="GO:0016020">
    <property type="term" value="C:membrane"/>
    <property type="evidence" value="ECO:0007669"/>
    <property type="project" value="UniProtKB-SubCell"/>
</dbReference>
<comment type="similarity">
    <text evidence="5">Belongs to the plant organ size related (OSR) protein family.</text>
</comment>
<dbReference type="PANTHER" id="PTHR36023:SF3">
    <property type="entry name" value="ARGOS-LIKE PROTEIN"/>
    <property type="match status" value="1"/>
</dbReference>
<dbReference type="OrthoDB" id="2507073at2759"/>
<dbReference type="Proteomes" id="UP000326396">
    <property type="component" value="Linkage Group LG6"/>
</dbReference>
<keyword evidence="12" id="KW-0539">Nucleus</keyword>
<dbReference type="GO" id="GO:0005783">
    <property type="term" value="C:endoplasmic reticulum"/>
    <property type="evidence" value="ECO:0007669"/>
    <property type="project" value="UniProtKB-SubCell"/>
</dbReference>
<evidence type="ECO:0000256" key="6">
    <source>
        <dbReference type="ARBA" id="ARBA00022473"/>
    </source>
</evidence>
<evidence type="ECO:0000256" key="7">
    <source>
        <dbReference type="ARBA" id="ARBA00022490"/>
    </source>
</evidence>
<dbReference type="PANTHER" id="PTHR36023">
    <property type="entry name" value="ARGOS-LIKE PROTEIN"/>
    <property type="match status" value="1"/>
</dbReference>
<evidence type="ECO:0000256" key="5">
    <source>
        <dbReference type="ARBA" id="ARBA00006891"/>
    </source>
</evidence>
<gene>
    <name evidence="14" type="ORF">E3N88_32434</name>
</gene>
<evidence type="ECO:0000256" key="9">
    <source>
        <dbReference type="ARBA" id="ARBA00022824"/>
    </source>
</evidence>
<evidence type="ECO:0000256" key="13">
    <source>
        <dbReference type="SAM" id="Phobius"/>
    </source>
</evidence>
<keyword evidence="15" id="KW-1185">Reference proteome</keyword>
<keyword evidence="6" id="KW-0217">Developmental protein</keyword>
<keyword evidence="9" id="KW-0256">Endoplasmic reticulum</keyword>
<evidence type="ECO:0000256" key="1">
    <source>
        <dbReference type="ARBA" id="ARBA00004123"/>
    </source>
</evidence>
<sequence>MYASIILQNMILEYKGKIICQNYEKVEALFEDVTLEERVQIRAEIRSNEIHNMFKGDLVEHVWKNRKENIFNTSEANPSEIFAKNSDNSELKSRIMEVRRMNMKMKMIYNESYENRSSSSGETMASKSKSRSSCFSVESVVLLVGLTASLLILPIVLPPLPPPPQMMLLLPILILGGLMLFAFMPSFSSGARHKGII</sequence>
<evidence type="ECO:0000256" key="10">
    <source>
        <dbReference type="ARBA" id="ARBA00022989"/>
    </source>
</evidence>
<dbReference type="GO" id="GO:0046622">
    <property type="term" value="P:positive regulation of organ growth"/>
    <property type="evidence" value="ECO:0007669"/>
    <property type="project" value="InterPro"/>
</dbReference>
<keyword evidence="10 13" id="KW-1133">Transmembrane helix</keyword>
<evidence type="ECO:0000313" key="14">
    <source>
        <dbReference type="EMBL" id="KAD3336915.1"/>
    </source>
</evidence>
<evidence type="ECO:0000256" key="8">
    <source>
        <dbReference type="ARBA" id="ARBA00022692"/>
    </source>
</evidence>
<keyword evidence="7" id="KW-0963">Cytoplasm</keyword>
<comment type="subcellular location">
    <subcellularLocation>
        <location evidence="4">Cytoplasm</location>
    </subcellularLocation>
    <subcellularLocation>
        <location evidence="3">Endoplasmic reticulum</location>
    </subcellularLocation>
    <subcellularLocation>
        <location evidence="2">Membrane</location>
        <topology evidence="2">Multi-pass membrane protein</topology>
    </subcellularLocation>
    <subcellularLocation>
        <location evidence="1">Nucleus</location>
    </subcellularLocation>
</comment>
<dbReference type="AlphaFoldDB" id="A0A5N6M8E3"/>